<evidence type="ECO:0000256" key="8">
    <source>
        <dbReference type="SAM" id="Phobius"/>
    </source>
</evidence>
<feature type="transmembrane region" description="Helical" evidence="8">
    <location>
        <begin position="197"/>
        <end position="215"/>
    </location>
</feature>
<feature type="transmembrane region" description="Helical" evidence="8">
    <location>
        <begin position="246"/>
        <end position="267"/>
    </location>
</feature>
<name>A0A8J3A060_9PROT</name>
<evidence type="ECO:0000256" key="1">
    <source>
        <dbReference type="ARBA" id="ARBA00003321"/>
    </source>
</evidence>
<comment type="similarity">
    <text evidence="3">Belongs to the major facilitator superfamily. FHS transporter (TC 2.A.1.7) family.</text>
</comment>
<dbReference type="GO" id="GO:0015535">
    <property type="term" value="F:fucose:proton symporter activity"/>
    <property type="evidence" value="ECO:0007669"/>
    <property type="project" value="InterPro"/>
</dbReference>
<reference evidence="10" key="2">
    <citation type="submission" date="2020-09" db="EMBL/GenBank/DDBJ databases">
        <authorList>
            <person name="Sun Q."/>
            <person name="Zhou Y."/>
        </authorList>
    </citation>
    <scope>NUCLEOTIDE SEQUENCE</scope>
    <source>
        <strain evidence="10">CGMCC 1.14984</strain>
    </source>
</reference>
<comment type="function">
    <text evidence="1">Intake of glucose and galactose.</text>
</comment>
<dbReference type="GO" id="GO:0005354">
    <property type="term" value="F:galactose transmembrane transporter activity"/>
    <property type="evidence" value="ECO:0007669"/>
    <property type="project" value="InterPro"/>
</dbReference>
<keyword evidence="7 8" id="KW-0472">Membrane</keyword>
<accession>A0A8J3A060</accession>
<comment type="caution">
    <text evidence="10">The sequence shown here is derived from an EMBL/GenBank/DDBJ whole genome shotgun (WGS) entry which is preliminary data.</text>
</comment>
<dbReference type="NCBIfam" id="TIGR01272">
    <property type="entry name" value="gluP"/>
    <property type="match status" value="1"/>
</dbReference>
<sequence>MTSPESGGKARYLWPLVLIISLFFLWGIANNLNDVLIAQFKKAFSLTDLQSGLVQSAFYFGYFVFAIPAAVFMKRFGYKAAVIFGLIVYGAGALLFLPAAEVQKYELFLGALFVIASGLAFLETSANPLIAAMGPEETSERRLNFAQSFNPLGAISGVLIGRQFILSGIEPTEAEFAAMTPEQVNAFYEAEAQAVQMPYLVLGLIVLVWAAVIFFTKFPPVASAQAARGEGPGKASDFLALFSRPAYMFGVIAQFAYVGAQVCIWSYMIRYGQYTVDGMGEKTAAAYLTWSLVAFMIGRFIATALMGIIKPAQLMALFAIINVGLCLVAVLLPGQTGLYAMAATSFFMSLMFPTIFAMSLRNLGALKKAGSSFLIMAIIGGAVLTALMGYISDLTSIATAMLVPTACFVVILVYSLSRAGAMDSPISSEAAPTNTSAP</sequence>
<dbReference type="PANTHER" id="PTHR43702:SF11">
    <property type="entry name" value="L-FUCOSE-PROTON SYMPORTER"/>
    <property type="match status" value="1"/>
</dbReference>
<feature type="transmembrane region" description="Helical" evidence="8">
    <location>
        <begin position="80"/>
        <end position="99"/>
    </location>
</feature>
<comment type="subcellular location">
    <subcellularLocation>
        <location evidence="2">Cell inner membrane</location>
        <topology evidence="2">Multi-pass membrane protein</topology>
    </subcellularLocation>
</comment>
<feature type="transmembrane region" description="Helical" evidence="8">
    <location>
        <begin position="143"/>
        <end position="165"/>
    </location>
</feature>
<keyword evidence="6 8" id="KW-1133">Transmembrane helix</keyword>
<dbReference type="GO" id="GO:0005886">
    <property type="term" value="C:plasma membrane"/>
    <property type="evidence" value="ECO:0007669"/>
    <property type="project" value="UniProtKB-SubCell"/>
</dbReference>
<feature type="transmembrane region" description="Helical" evidence="8">
    <location>
        <begin position="52"/>
        <end position="73"/>
    </location>
</feature>
<proteinExistence type="inferred from homology"/>
<feature type="transmembrane region" description="Helical" evidence="8">
    <location>
        <begin position="314"/>
        <end position="332"/>
    </location>
</feature>
<dbReference type="InterPro" id="IPR005275">
    <property type="entry name" value="Lfuc_symporter_FucP"/>
</dbReference>
<dbReference type="RefSeq" id="WP_205967328.1">
    <property type="nucleotide sequence ID" value="NZ_BMGZ01000001.1"/>
</dbReference>
<dbReference type="PROSITE" id="PS50850">
    <property type="entry name" value="MFS"/>
    <property type="match status" value="1"/>
</dbReference>
<feature type="transmembrane region" description="Helical" evidence="8">
    <location>
        <begin position="12"/>
        <end position="32"/>
    </location>
</feature>
<evidence type="ECO:0000256" key="4">
    <source>
        <dbReference type="ARBA" id="ARBA00022475"/>
    </source>
</evidence>
<keyword evidence="4" id="KW-1003">Cell membrane</keyword>
<reference evidence="10" key="1">
    <citation type="journal article" date="2014" name="Int. J. Syst. Evol. Microbiol.">
        <title>Complete genome sequence of Corynebacterium casei LMG S-19264T (=DSM 44701T), isolated from a smear-ripened cheese.</title>
        <authorList>
            <consortium name="US DOE Joint Genome Institute (JGI-PGF)"/>
            <person name="Walter F."/>
            <person name="Albersmeier A."/>
            <person name="Kalinowski J."/>
            <person name="Ruckert C."/>
        </authorList>
    </citation>
    <scope>NUCLEOTIDE SEQUENCE</scope>
    <source>
        <strain evidence="10">CGMCC 1.14984</strain>
    </source>
</reference>
<feature type="domain" description="Major facilitator superfamily (MFS) profile" evidence="9">
    <location>
        <begin position="15"/>
        <end position="423"/>
    </location>
</feature>
<dbReference type="InterPro" id="IPR020846">
    <property type="entry name" value="MFS_dom"/>
</dbReference>
<dbReference type="SUPFAM" id="SSF103473">
    <property type="entry name" value="MFS general substrate transporter"/>
    <property type="match status" value="1"/>
</dbReference>
<evidence type="ECO:0000256" key="2">
    <source>
        <dbReference type="ARBA" id="ARBA00004429"/>
    </source>
</evidence>
<feature type="transmembrane region" description="Helical" evidence="8">
    <location>
        <begin position="105"/>
        <end position="122"/>
    </location>
</feature>
<gene>
    <name evidence="10" type="primary">fucP</name>
    <name evidence="10" type="ORF">GCM10011355_01960</name>
</gene>
<dbReference type="GO" id="GO:0055056">
    <property type="term" value="F:D-glucose transmembrane transporter activity"/>
    <property type="evidence" value="ECO:0007669"/>
    <property type="project" value="InterPro"/>
</dbReference>
<feature type="transmembrane region" description="Helical" evidence="8">
    <location>
        <begin position="338"/>
        <end position="360"/>
    </location>
</feature>
<evidence type="ECO:0000256" key="7">
    <source>
        <dbReference type="ARBA" id="ARBA00023136"/>
    </source>
</evidence>
<dbReference type="Pfam" id="PF07690">
    <property type="entry name" value="MFS_1"/>
    <property type="match status" value="1"/>
</dbReference>
<evidence type="ECO:0000256" key="5">
    <source>
        <dbReference type="ARBA" id="ARBA00022692"/>
    </source>
</evidence>
<feature type="transmembrane region" description="Helical" evidence="8">
    <location>
        <begin position="372"/>
        <end position="391"/>
    </location>
</feature>
<dbReference type="InterPro" id="IPR036259">
    <property type="entry name" value="MFS_trans_sf"/>
</dbReference>
<dbReference type="InterPro" id="IPR050375">
    <property type="entry name" value="MFS_TsgA-like"/>
</dbReference>
<evidence type="ECO:0000313" key="11">
    <source>
        <dbReference type="Proteomes" id="UP000621856"/>
    </source>
</evidence>
<dbReference type="InterPro" id="IPR005964">
    <property type="entry name" value="Glc/Gal_transptr_bac"/>
</dbReference>
<dbReference type="Proteomes" id="UP000621856">
    <property type="component" value="Unassembled WGS sequence"/>
</dbReference>
<keyword evidence="5 8" id="KW-0812">Transmembrane</keyword>
<feature type="transmembrane region" description="Helical" evidence="8">
    <location>
        <begin position="287"/>
        <end position="307"/>
    </location>
</feature>
<dbReference type="Gene3D" id="1.20.1250.20">
    <property type="entry name" value="MFS general substrate transporter like domains"/>
    <property type="match status" value="2"/>
</dbReference>
<evidence type="ECO:0000256" key="6">
    <source>
        <dbReference type="ARBA" id="ARBA00022989"/>
    </source>
</evidence>
<feature type="transmembrane region" description="Helical" evidence="8">
    <location>
        <begin position="397"/>
        <end position="416"/>
    </location>
</feature>
<dbReference type="InterPro" id="IPR011701">
    <property type="entry name" value="MFS"/>
</dbReference>
<evidence type="ECO:0000259" key="9">
    <source>
        <dbReference type="PROSITE" id="PS50850"/>
    </source>
</evidence>
<dbReference type="CDD" id="cd17394">
    <property type="entry name" value="MFS_FucP_like"/>
    <property type="match status" value="1"/>
</dbReference>
<organism evidence="10 11">
    <name type="scientific">Aquisalinus luteolus</name>
    <dbReference type="NCBI Taxonomy" id="1566827"/>
    <lineage>
        <taxon>Bacteria</taxon>
        <taxon>Pseudomonadati</taxon>
        <taxon>Pseudomonadota</taxon>
        <taxon>Alphaproteobacteria</taxon>
        <taxon>Parvularculales</taxon>
        <taxon>Parvularculaceae</taxon>
        <taxon>Aquisalinus</taxon>
    </lineage>
</organism>
<protein>
    <submittedName>
        <fullName evidence="10">L-fucose:H+ symporter permease</fullName>
    </submittedName>
</protein>
<dbReference type="NCBIfam" id="TIGR00885">
    <property type="entry name" value="fucP"/>
    <property type="match status" value="1"/>
</dbReference>
<dbReference type="PANTHER" id="PTHR43702">
    <property type="entry name" value="L-FUCOSE-PROTON SYMPORTER"/>
    <property type="match status" value="1"/>
</dbReference>
<dbReference type="EMBL" id="BMGZ01000001">
    <property type="protein sequence ID" value="GGH92445.1"/>
    <property type="molecule type" value="Genomic_DNA"/>
</dbReference>
<evidence type="ECO:0000313" key="10">
    <source>
        <dbReference type="EMBL" id="GGH92445.1"/>
    </source>
</evidence>
<dbReference type="AlphaFoldDB" id="A0A8J3A060"/>
<evidence type="ECO:0000256" key="3">
    <source>
        <dbReference type="ARBA" id="ARBA00009120"/>
    </source>
</evidence>
<dbReference type="GO" id="GO:1904659">
    <property type="term" value="P:D-glucose transmembrane transport"/>
    <property type="evidence" value="ECO:0007669"/>
    <property type="project" value="InterPro"/>
</dbReference>